<sequence length="56" mass="6032">NLGVIEDCDEEVSSHAFGLSWVGAYVAKVDGWGPRIDESCEGDRCVVGEADVYGLR</sequence>
<evidence type="ECO:0000313" key="2">
    <source>
        <dbReference type="Proteomes" id="UP000824469"/>
    </source>
</evidence>
<protein>
    <submittedName>
        <fullName evidence="1">Uncharacterized protein</fullName>
    </submittedName>
</protein>
<name>A0AA38L138_TAXCH</name>
<gene>
    <name evidence="1" type="ORF">KI387_027113</name>
</gene>
<proteinExistence type="predicted"/>
<dbReference type="AlphaFoldDB" id="A0AA38L138"/>
<reference evidence="1 2" key="1">
    <citation type="journal article" date="2021" name="Nat. Plants">
        <title>The Taxus genome provides insights into paclitaxel biosynthesis.</title>
        <authorList>
            <person name="Xiong X."/>
            <person name="Gou J."/>
            <person name="Liao Q."/>
            <person name="Li Y."/>
            <person name="Zhou Q."/>
            <person name="Bi G."/>
            <person name="Li C."/>
            <person name="Du R."/>
            <person name="Wang X."/>
            <person name="Sun T."/>
            <person name="Guo L."/>
            <person name="Liang H."/>
            <person name="Lu P."/>
            <person name="Wu Y."/>
            <person name="Zhang Z."/>
            <person name="Ro D.K."/>
            <person name="Shang Y."/>
            <person name="Huang S."/>
            <person name="Yan J."/>
        </authorList>
    </citation>
    <scope>NUCLEOTIDE SEQUENCE [LARGE SCALE GENOMIC DNA]</scope>
    <source>
        <strain evidence="1">Ta-2019</strain>
    </source>
</reference>
<feature type="non-terminal residue" evidence="1">
    <location>
        <position position="1"/>
    </location>
</feature>
<dbReference type="Proteomes" id="UP000824469">
    <property type="component" value="Unassembled WGS sequence"/>
</dbReference>
<dbReference type="EMBL" id="JAHRHJ020000006">
    <property type="protein sequence ID" value="KAH9312078.1"/>
    <property type="molecule type" value="Genomic_DNA"/>
</dbReference>
<feature type="non-terminal residue" evidence="1">
    <location>
        <position position="56"/>
    </location>
</feature>
<comment type="caution">
    <text evidence="1">The sequence shown here is derived from an EMBL/GenBank/DDBJ whole genome shotgun (WGS) entry which is preliminary data.</text>
</comment>
<keyword evidence="2" id="KW-1185">Reference proteome</keyword>
<organism evidence="1 2">
    <name type="scientific">Taxus chinensis</name>
    <name type="common">Chinese yew</name>
    <name type="synonym">Taxus wallichiana var. chinensis</name>
    <dbReference type="NCBI Taxonomy" id="29808"/>
    <lineage>
        <taxon>Eukaryota</taxon>
        <taxon>Viridiplantae</taxon>
        <taxon>Streptophyta</taxon>
        <taxon>Embryophyta</taxon>
        <taxon>Tracheophyta</taxon>
        <taxon>Spermatophyta</taxon>
        <taxon>Pinopsida</taxon>
        <taxon>Pinidae</taxon>
        <taxon>Conifers II</taxon>
        <taxon>Cupressales</taxon>
        <taxon>Taxaceae</taxon>
        <taxon>Taxus</taxon>
    </lineage>
</organism>
<evidence type="ECO:0000313" key="1">
    <source>
        <dbReference type="EMBL" id="KAH9312078.1"/>
    </source>
</evidence>
<accession>A0AA38L138</accession>